<dbReference type="STRING" id="1401.BK123_14975"/>
<keyword evidence="1" id="KW-0812">Transmembrane</keyword>
<proteinExistence type="predicted"/>
<evidence type="ECO:0000313" key="3">
    <source>
        <dbReference type="Proteomes" id="UP000187074"/>
    </source>
</evidence>
<reference evidence="2 3" key="1">
    <citation type="submission" date="2016-11" db="EMBL/GenBank/DDBJ databases">
        <title>Paenibacillus species isolates.</title>
        <authorList>
            <person name="Beno S.M."/>
        </authorList>
    </citation>
    <scope>NUCLEOTIDE SEQUENCE [LARGE SCALE GENOMIC DNA]</scope>
    <source>
        <strain evidence="2 3">FSL F4-0100</strain>
    </source>
</reference>
<evidence type="ECO:0008006" key="4">
    <source>
        <dbReference type="Google" id="ProtNLM"/>
    </source>
</evidence>
<keyword evidence="1" id="KW-1133">Transmembrane helix</keyword>
<dbReference type="OrthoDB" id="2662982at2"/>
<name>A0A1R1B0B3_PAELA</name>
<organism evidence="2 3">
    <name type="scientific">Paenibacillus lautus</name>
    <name type="common">Bacillus lautus</name>
    <dbReference type="NCBI Taxonomy" id="1401"/>
    <lineage>
        <taxon>Bacteria</taxon>
        <taxon>Bacillati</taxon>
        <taxon>Bacillota</taxon>
        <taxon>Bacilli</taxon>
        <taxon>Bacillales</taxon>
        <taxon>Paenibacillaceae</taxon>
        <taxon>Paenibacillus</taxon>
    </lineage>
</organism>
<gene>
    <name evidence="2" type="ORF">BK123_14975</name>
</gene>
<protein>
    <recommendedName>
        <fullName evidence="4">DUF4367 domain-containing protein</fullName>
    </recommendedName>
</protein>
<comment type="caution">
    <text evidence="2">The sequence shown here is derived from an EMBL/GenBank/DDBJ whole genome shotgun (WGS) entry which is preliminary data.</text>
</comment>
<dbReference type="EMBL" id="MRTF01000005">
    <property type="protein sequence ID" value="OME91947.1"/>
    <property type="molecule type" value="Genomic_DNA"/>
</dbReference>
<keyword evidence="1" id="KW-0472">Membrane</keyword>
<accession>A0A1R1B0B3</accession>
<dbReference type="RefSeq" id="WP_076323211.1">
    <property type="nucleotide sequence ID" value="NZ_MRTF01000005.1"/>
</dbReference>
<evidence type="ECO:0000313" key="2">
    <source>
        <dbReference type="EMBL" id="OME91947.1"/>
    </source>
</evidence>
<dbReference type="Proteomes" id="UP000187074">
    <property type="component" value="Unassembled WGS sequence"/>
</dbReference>
<evidence type="ECO:0000256" key="1">
    <source>
        <dbReference type="SAM" id="Phobius"/>
    </source>
</evidence>
<dbReference type="AlphaFoldDB" id="A0A1R1B0B3"/>
<sequence>MGSIVDPIEELRQHSVPDSHFRDVEFVSRVRQHIEDEQHKSRSGFRSFKRKTVLSIMISSVLLVSFTAYAATGHIQIFNSKGEIVLKTAHPSSSGLPAKLSNLLEEYRTRVKSMLKPGELAAYYIKDDYINKDNGYDTVNPIKFEYQPIDYLSYENFQKELVRTSAPILEVPGNLPKGVKFAYGQVFPFGPAPSGEKDRVKYVELEQRLMNEANSSKSGDKLFVEKLDWSKAFNSIVYLSDGKSSTAVSIMAAYGQGASLTKSLDASSEKVQLKHVEAIYLHDEADGDSISWYDSKQNIVYTIMVNVKGLMTKNDLQAMAESMIID</sequence>
<feature type="transmembrane region" description="Helical" evidence="1">
    <location>
        <begin position="52"/>
        <end position="71"/>
    </location>
</feature>